<protein>
    <submittedName>
        <fullName evidence="2">Uncharacterized protein</fullName>
    </submittedName>
</protein>
<name>A0A183LEQ1_9TREM</name>
<sequence>MNAENSPSAGNMRQPCDTTGKPAGKYSKPERPVKNKEGKPITEIQEQNDLALLSYTYEQMQMKTTSLAAVSAAVGFNIHMGKSKIFKSNTENKPITLDREALCKVKDWQSKARIPTIEEHMELKTTVNQYQSQNLQYERQNSSTVRVQ</sequence>
<evidence type="ECO:0000313" key="3">
    <source>
        <dbReference type="Proteomes" id="UP000277204"/>
    </source>
</evidence>
<feature type="compositionally biased region" description="Basic and acidic residues" evidence="1">
    <location>
        <begin position="27"/>
        <end position="40"/>
    </location>
</feature>
<dbReference type="EMBL" id="UZAI01000568">
    <property type="protein sequence ID" value="VDO54419.1"/>
    <property type="molecule type" value="Genomic_DNA"/>
</dbReference>
<feature type="compositionally biased region" description="Polar residues" evidence="1">
    <location>
        <begin position="1"/>
        <end position="11"/>
    </location>
</feature>
<proteinExistence type="predicted"/>
<dbReference type="AlphaFoldDB" id="A0A183LEQ1"/>
<feature type="region of interest" description="Disordered" evidence="1">
    <location>
        <begin position="1"/>
        <end position="41"/>
    </location>
</feature>
<evidence type="ECO:0000313" key="2">
    <source>
        <dbReference type="EMBL" id="VDO54419.1"/>
    </source>
</evidence>
<keyword evidence="3" id="KW-1185">Reference proteome</keyword>
<evidence type="ECO:0000256" key="1">
    <source>
        <dbReference type="SAM" id="MobiDB-lite"/>
    </source>
</evidence>
<organism evidence="2 3">
    <name type="scientific">Schistosoma margrebowiei</name>
    <dbReference type="NCBI Taxonomy" id="48269"/>
    <lineage>
        <taxon>Eukaryota</taxon>
        <taxon>Metazoa</taxon>
        <taxon>Spiralia</taxon>
        <taxon>Lophotrochozoa</taxon>
        <taxon>Platyhelminthes</taxon>
        <taxon>Trematoda</taxon>
        <taxon>Digenea</taxon>
        <taxon>Strigeidida</taxon>
        <taxon>Schistosomatoidea</taxon>
        <taxon>Schistosomatidae</taxon>
        <taxon>Schistosoma</taxon>
    </lineage>
</organism>
<accession>A0A183LEQ1</accession>
<reference evidence="2 3" key="1">
    <citation type="submission" date="2018-11" db="EMBL/GenBank/DDBJ databases">
        <authorList>
            <consortium name="Pathogen Informatics"/>
        </authorList>
    </citation>
    <scope>NUCLEOTIDE SEQUENCE [LARGE SCALE GENOMIC DNA]</scope>
    <source>
        <strain evidence="2 3">Zambia</strain>
    </source>
</reference>
<gene>
    <name evidence="2" type="ORF">SMRZ_LOCUS2276</name>
</gene>
<dbReference type="Proteomes" id="UP000277204">
    <property type="component" value="Unassembled WGS sequence"/>
</dbReference>